<dbReference type="AlphaFoldDB" id="A0A699KNN1"/>
<sequence>NYMPFKSNFGIDESKFAYGLKQSTTSEYDAKTSDLDSYDSSFSEETLETMPKPVESQPNVVNEPKVWSDDPIIEEYESDSDDEYVFSHLIRDCDFHEKRMAKHVELNKQIDKKISQATSTRNVNTARPKVNEIKPRHNVSKFHSPIRRPFNKTTAPKAKFGQQKVNTVGDKSVSVVGGKWETAVKASAGNKAYIVDYQDFNGGTVAFGGSKGQITVNGKIKSRKLVFKDVYFVKELHHFNLFSVSQICDKKNKVLFTDTECLILFPDFKLPDENQVLLRVPRQHNMYSFNLENIVPSRGLACLIAKATVDESTKCTEG</sequence>
<evidence type="ECO:0000313" key="2">
    <source>
        <dbReference type="EMBL" id="GFB03730.1"/>
    </source>
</evidence>
<reference evidence="2" key="1">
    <citation type="journal article" date="2019" name="Sci. Rep.">
        <title>Draft genome of Tanacetum cinerariifolium, the natural source of mosquito coil.</title>
        <authorList>
            <person name="Yamashiro T."/>
            <person name="Shiraishi A."/>
            <person name="Satake H."/>
            <person name="Nakayama K."/>
        </authorList>
    </citation>
    <scope>NUCLEOTIDE SEQUENCE</scope>
</reference>
<proteinExistence type="predicted"/>
<comment type="caution">
    <text evidence="2">The sequence shown here is derived from an EMBL/GenBank/DDBJ whole genome shotgun (WGS) entry which is preliminary data.</text>
</comment>
<dbReference type="EMBL" id="BKCJ010538521">
    <property type="protein sequence ID" value="GFB03730.1"/>
    <property type="molecule type" value="Genomic_DNA"/>
</dbReference>
<evidence type="ECO:0000256" key="1">
    <source>
        <dbReference type="SAM" id="MobiDB-lite"/>
    </source>
</evidence>
<name>A0A699KNN1_TANCI</name>
<gene>
    <name evidence="2" type="ORF">Tci_675701</name>
</gene>
<protein>
    <submittedName>
        <fullName evidence="2">Putative ribonuclease H-like domain-containing protein</fullName>
    </submittedName>
</protein>
<organism evidence="2">
    <name type="scientific">Tanacetum cinerariifolium</name>
    <name type="common">Dalmatian daisy</name>
    <name type="synonym">Chrysanthemum cinerariifolium</name>
    <dbReference type="NCBI Taxonomy" id="118510"/>
    <lineage>
        <taxon>Eukaryota</taxon>
        <taxon>Viridiplantae</taxon>
        <taxon>Streptophyta</taxon>
        <taxon>Embryophyta</taxon>
        <taxon>Tracheophyta</taxon>
        <taxon>Spermatophyta</taxon>
        <taxon>Magnoliopsida</taxon>
        <taxon>eudicotyledons</taxon>
        <taxon>Gunneridae</taxon>
        <taxon>Pentapetalae</taxon>
        <taxon>asterids</taxon>
        <taxon>campanulids</taxon>
        <taxon>Asterales</taxon>
        <taxon>Asteraceae</taxon>
        <taxon>Asteroideae</taxon>
        <taxon>Anthemideae</taxon>
        <taxon>Anthemidinae</taxon>
        <taxon>Tanacetum</taxon>
    </lineage>
</organism>
<feature type="non-terminal residue" evidence="2">
    <location>
        <position position="1"/>
    </location>
</feature>
<feature type="region of interest" description="Disordered" evidence="1">
    <location>
        <begin position="31"/>
        <end position="64"/>
    </location>
</feature>
<accession>A0A699KNN1</accession>